<feature type="active site" description="O-(5'-phospho-DNA)-serine intermediate" evidence="4">
    <location>
        <position position="10"/>
    </location>
</feature>
<proteinExistence type="predicted"/>
<dbReference type="PANTHER" id="PTHR30461:SF2">
    <property type="entry name" value="SERINE RECOMBINASE PINE-RELATED"/>
    <property type="match status" value="1"/>
</dbReference>
<evidence type="ECO:0000259" key="5">
    <source>
        <dbReference type="PROSITE" id="PS51736"/>
    </source>
</evidence>
<feature type="domain" description="Resolvase/invertase-type recombinase catalytic" evidence="5">
    <location>
        <begin position="2"/>
        <end position="146"/>
    </location>
</feature>
<evidence type="ECO:0000256" key="3">
    <source>
        <dbReference type="ARBA" id="ARBA00023172"/>
    </source>
</evidence>
<keyword evidence="3" id="KW-0233">DNA recombination</keyword>
<keyword evidence="2" id="KW-0238">DNA-binding</keyword>
<dbReference type="PANTHER" id="PTHR30461">
    <property type="entry name" value="DNA-INVERTASE FROM LAMBDOID PROPHAGE"/>
    <property type="match status" value="1"/>
</dbReference>
<accession>A0A5P0JEQ6</accession>
<dbReference type="SMART" id="SM00857">
    <property type="entry name" value="Resolvase"/>
    <property type="match status" value="1"/>
</dbReference>
<dbReference type="InterPro" id="IPR050639">
    <property type="entry name" value="SSR_resolvase"/>
</dbReference>
<evidence type="ECO:0000256" key="1">
    <source>
        <dbReference type="ARBA" id="ARBA00022908"/>
    </source>
</evidence>
<dbReference type="GO" id="GO:0000150">
    <property type="term" value="F:DNA strand exchange activity"/>
    <property type="evidence" value="ECO:0007669"/>
    <property type="project" value="InterPro"/>
</dbReference>
<name>A0A5P0JEQ6_ECOLX</name>
<dbReference type="InterPro" id="IPR006118">
    <property type="entry name" value="Recombinase_CS"/>
</dbReference>
<comment type="caution">
    <text evidence="6">The sequence shown here is derived from an EMBL/GenBank/DDBJ whole genome shotgun (WGS) entry which is preliminary data.</text>
</comment>
<dbReference type="PROSITE" id="PS51736">
    <property type="entry name" value="RECOMBINASES_3"/>
    <property type="match status" value="1"/>
</dbReference>
<dbReference type="Pfam" id="PF00239">
    <property type="entry name" value="Resolvase"/>
    <property type="match status" value="1"/>
</dbReference>
<evidence type="ECO:0000313" key="7">
    <source>
        <dbReference type="Proteomes" id="UP000359125"/>
    </source>
</evidence>
<dbReference type="CDD" id="cd03768">
    <property type="entry name" value="SR_ResInv"/>
    <property type="match status" value="1"/>
</dbReference>
<gene>
    <name evidence="6" type="ORF">EIZ93_23970</name>
</gene>
<dbReference type="InterPro" id="IPR006119">
    <property type="entry name" value="Resolv_N"/>
</dbReference>
<dbReference type="GO" id="GO:0015074">
    <property type="term" value="P:DNA integration"/>
    <property type="evidence" value="ECO:0007669"/>
    <property type="project" value="UniProtKB-KW"/>
</dbReference>
<reference evidence="6 7" key="1">
    <citation type="journal article" date="2019" name="Environ. Health Perspect.">
        <title>Inter-host Transmission of Carbapenemase-Producing Escherichia coli among Humans and Backyard Animals.</title>
        <authorList>
            <person name="Li J."/>
            <person name="Bi Z."/>
            <person name="Ma S."/>
            <person name="Chen B."/>
            <person name="Cai C."/>
            <person name="He J."/>
            <person name="Schwarz S."/>
            <person name="Sun C."/>
            <person name="Zhou Y."/>
            <person name="Yin J."/>
            <person name="Hulth A."/>
            <person name="Wang Y."/>
            <person name="Shen Z."/>
            <person name="Wang S."/>
            <person name="Wu C."/>
            <person name="Nilsson L.E."/>
            <person name="Walsh T.R."/>
            <person name="Borjesson S."/>
            <person name="Shen J."/>
            <person name="Sun Q."/>
            <person name="Wang Y."/>
        </authorList>
    </citation>
    <scope>NUCLEOTIDE SEQUENCE [LARGE SCALE GENOMIC DNA]</scope>
    <source>
        <strain evidence="6 7">A016f</strain>
    </source>
</reference>
<dbReference type="GO" id="GO:0003677">
    <property type="term" value="F:DNA binding"/>
    <property type="evidence" value="ECO:0007669"/>
    <property type="project" value="UniProtKB-KW"/>
</dbReference>
<evidence type="ECO:0000256" key="4">
    <source>
        <dbReference type="PIRSR" id="PIRSR606118-50"/>
    </source>
</evidence>
<dbReference type="EMBL" id="RYCF01000168">
    <property type="protein sequence ID" value="MQK27262.1"/>
    <property type="molecule type" value="Genomic_DNA"/>
</dbReference>
<evidence type="ECO:0000313" key="6">
    <source>
        <dbReference type="EMBL" id="MQK27262.1"/>
    </source>
</evidence>
<organism evidence="6 7">
    <name type="scientific">Escherichia coli</name>
    <dbReference type="NCBI Taxonomy" id="562"/>
    <lineage>
        <taxon>Bacteria</taxon>
        <taxon>Pseudomonadati</taxon>
        <taxon>Pseudomonadota</taxon>
        <taxon>Gammaproteobacteria</taxon>
        <taxon>Enterobacterales</taxon>
        <taxon>Enterobacteriaceae</taxon>
        <taxon>Escherichia</taxon>
    </lineage>
</organism>
<dbReference type="AlphaFoldDB" id="A0A5P0JEQ6"/>
<protein>
    <submittedName>
        <fullName evidence="6">Recombinase family protein</fullName>
    </submittedName>
</protein>
<dbReference type="RefSeq" id="WP_152932272.1">
    <property type="nucleotide sequence ID" value="NZ_RYCF01000168.1"/>
</dbReference>
<evidence type="ECO:0000256" key="2">
    <source>
        <dbReference type="ARBA" id="ARBA00023125"/>
    </source>
</evidence>
<keyword evidence="1" id="KW-0229">DNA integration</keyword>
<sequence>MRTFAYCRCSTTEQDNDIQVLAIRRAREEFSSIPDHRFIKETISGSTQAMQRPLFSELVNSRLEPGDTLVVLKLDRLGRDNIDVQNTVNLLASKGITLICLDLPISDITSPEGKFMLQVFSAFAEFERGRIRERTQEGLEKAKASGVTLGRPKGVSKHRAAIQALKLTNLSQSAVAKRLGVGIATVKRHWNV</sequence>
<dbReference type="Proteomes" id="UP000359125">
    <property type="component" value="Unassembled WGS sequence"/>
</dbReference>
<dbReference type="SUPFAM" id="SSF53041">
    <property type="entry name" value="Resolvase-like"/>
    <property type="match status" value="1"/>
</dbReference>
<dbReference type="Gene3D" id="3.40.50.1390">
    <property type="entry name" value="Resolvase, N-terminal catalytic domain"/>
    <property type="match status" value="1"/>
</dbReference>
<dbReference type="PROSITE" id="PS00398">
    <property type="entry name" value="RECOMBINASES_2"/>
    <property type="match status" value="1"/>
</dbReference>
<dbReference type="InterPro" id="IPR036162">
    <property type="entry name" value="Resolvase-like_N_sf"/>
</dbReference>